<evidence type="ECO:0000313" key="1">
    <source>
        <dbReference type="EMBL" id="KAK4220901.1"/>
    </source>
</evidence>
<evidence type="ECO:0000313" key="2">
    <source>
        <dbReference type="Proteomes" id="UP001301958"/>
    </source>
</evidence>
<protein>
    <submittedName>
        <fullName evidence="1">Uncharacterized protein</fullName>
    </submittedName>
</protein>
<gene>
    <name evidence="1" type="ORF">QBC38DRAFT_462068</name>
</gene>
<keyword evidence="2" id="KW-1185">Reference proteome</keyword>
<dbReference type="Proteomes" id="UP001301958">
    <property type="component" value="Unassembled WGS sequence"/>
</dbReference>
<reference evidence="1" key="1">
    <citation type="journal article" date="2023" name="Mol. Phylogenet. Evol.">
        <title>Genome-scale phylogeny and comparative genomics of the fungal order Sordariales.</title>
        <authorList>
            <person name="Hensen N."/>
            <person name="Bonometti L."/>
            <person name="Westerberg I."/>
            <person name="Brannstrom I.O."/>
            <person name="Guillou S."/>
            <person name="Cros-Aarteil S."/>
            <person name="Calhoun S."/>
            <person name="Haridas S."/>
            <person name="Kuo A."/>
            <person name="Mondo S."/>
            <person name="Pangilinan J."/>
            <person name="Riley R."/>
            <person name="LaButti K."/>
            <person name="Andreopoulos B."/>
            <person name="Lipzen A."/>
            <person name="Chen C."/>
            <person name="Yan M."/>
            <person name="Daum C."/>
            <person name="Ng V."/>
            <person name="Clum A."/>
            <person name="Steindorff A."/>
            <person name="Ohm R.A."/>
            <person name="Martin F."/>
            <person name="Silar P."/>
            <person name="Natvig D.O."/>
            <person name="Lalanne C."/>
            <person name="Gautier V."/>
            <person name="Ament-Velasquez S.L."/>
            <person name="Kruys A."/>
            <person name="Hutchinson M.I."/>
            <person name="Powell A.J."/>
            <person name="Barry K."/>
            <person name="Miller A.N."/>
            <person name="Grigoriev I.V."/>
            <person name="Debuchy R."/>
            <person name="Gladieux P."/>
            <person name="Hiltunen Thoren M."/>
            <person name="Johannesson H."/>
        </authorList>
    </citation>
    <scope>NUCLEOTIDE SEQUENCE</scope>
    <source>
        <strain evidence="1">CBS 990.96</strain>
    </source>
</reference>
<sequence length="245" mass="27953">MFEGERSEPGGLGAGPHITLLSMHEGPEVLRPISVWDDRDAAERHAEARSRRPLVYNDARKMQIPRGDIYITTIDPRKLIDYGGIIFCPAKCTIYHPGYIYEPRRDGLLTNEHEWLVVDQIRESAVLSVRIFGPDLKLQADMNEKRKEVLQMLQTVDEVDLFSGRAKLNLPKASLYLKGIEKAYSQYGEFIGSATRLSCRIDGFTAGQLAQKYLDMLQDKGLKQLWAEFDSRCHAIKMDKHSKEE</sequence>
<name>A0AAN6YLG0_9PEZI</name>
<reference evidence="1" key="2">
    <citation type="submission" date="2023-05" db="EMBL/GenBank/DDBJ databases">
        <authorList>
            <consortium name="Lawrence Berkeley National Laboratory"/>
            <person name="Steindorff A."/>
            <person name="Hensen N."/>
            <person name="Bonometti L."/>
            <person name="Westerberg I."/>
            <person name="Brannstrom I.O."/>
            <person name="Guillou S."/>
            <person name="Cros-Aarteil S."/>
            <person name="Calhoun S."/>
            <person name="Haridas S."/>
            <person name="Kuo A."/>
            <person name="Mondo S."/>
            <person name="Pangilinan J."/>
            <person name="Riley R."/>
            <person name="Labutti K."/>
            <person name="Andreopoulos B."/>
            <person name="Lipzen A."/>
            <person name="Chen C."/>
            <person name="Yanf M."/>
            <person name="Daum C."/>
            <person name="Ng V."/>
            <person name="Clum A."/>
            <person name="Ohm R."/>
            <person name="Martin F."/>
            <person name="Silar P."/>
            <person name="Natvig D."/>
            <person name="Lalanne C."/>
            <person name="Gautier V."/>
            <person name="Ament-Velasquez S.L."/>
            <person name="Kruys A."/>
            <person name="Hutchinson M.I."/>
            <person name="Powell A.J."/>
            <person name="Barry K."/>
            <person name="Miller A.N."/>
            <person name="Grigoriev I.V."/>
            <person name="Debuchy R."/>
            <person name="Gladieux P."/>
            <person name="Thoren M.H."/>
            <person name="Johannesson H."/>
        </authorList>
    </citation>
    <scope>NUCLEOTIDE SEQUENCE</scope>
    <source>
        <strain evidence="1">CBS 990.96</strain>
    </source>
</reference>
<organism evidence="1 2">
    <name type="scientific">Podospora fimiseda</name>
    <dbReference type="NCBI Taxonomy" id="252190"/>
    <lineage>
        <taxon>Eukaryota</taxon>
        <taxon>Fungi</taxon>
        <taxon>Dikarya</taxon>
        <taxon>Ascomycota</taxon>
        <taxon>Pezizomycotina</taxon>
        <taxon>Sordariomycetes</taxon>
        <taxon>Sordariomycetidae</taxon>
        <taxon>Sordariales</taxon>
        <taxon>Podosporaceae</taxon>
        <taxon>Podospora</taxon>
    </lineage>
</organism>
<dbReference type="EMBL" id="MU865618">
    <property type="protein sequence ID" value="KAK4220901.1"/>
    <property type="molecule type" value="Genomic_DNA"/>
</dbReference>
<comment type="caution">
    <text evidence="1">The sequence shown here is derived from an EMBL/GenBank/DDBJ whole genome shotgun (WGS) entry which is preliminary data.</text>
</comment>
<dbReference type="AlphaFoldDB" id="A0AAN6YLG0"/>
<accession>A0AAN6YLG0</accession>
<proteinExistence type="predicted"/>